<evidence type="ECO:0000313" key="4">
    <source>
        <dbReference type="EMBL" id="EXG81396.1"/>
    </source>
</evidence>
<keyword evidence="2 4" id="KW-0808">Transferase</keyword>
<keyword evidence="5" id="KW-1185">Reference proteome</keyword>
<reference evidence="4 5" key="1">
    <citation type="submission" date="2013-07" db="EMBL/GenBank/DDBJ databases">
        <authorList>
            <consortium name="DOE Joint Genome Institute"/>
            <person name="Eisen J."/>
            <person name="Huntemann M."/>
            <person name="Han J."/>
            <person name="Chen A."/>
            <person name="Kyrpides N."/>
            <person name="Mavromatis K."/>
            <person name="Markowitz V."/>
            <person name="Palaniappan K."/>
            <person name="Ivanova N."/>
            <person name="Schaumberg A."/>
            <person name="Pati A."/>
            <person name="Liolios K."/>
            <person name="Nordberg H.P."/>
            <person name="Cantor M.N."/>
            <person name="Hua S.X."/>
            <person name="Woyke T."/>
        </authorList>
    </citation>
    <scope>NUCLEOTIDE SEQUENCE [LARGE SCALE GENOMIC DNA]</scope>
    <source>
        <strain evidence="4 5">DSM 44712</strain>
    </source>
</reference>
<dbReference type="HOGENOM" id="CLU_009583_0_3_11"/>
<dbReference type="Pfam" id="PF13579">
    <property type="entry name" value="Glyco_trans_4_4"/>
    <property type="match status" value="1"/>
</dbReference>
<organism evidence="4 5">
    <name type="scientific">Cryptosporangium arvum DSM 44712</name>
    <dbReference type="NCBI Taxonomy" id="927661"/>
    <lineage>
        <taxon>Bacteria</taxon>
        <taxon>Bacillati</taxon>
        <taxon>Actinomycetota</taxon>
        <taxon>Actinomycetes</taxon>
        <taxon>Cryptosporangiales</taxon>
        <taxon>Cryptosporangiaceae</taxon>
        <taxon>Cryptosporangium</taxon>
    </lineage>
</organism>
<proteinExistence type="predicted"/>
<dbReference type="Pfam" id="PF13692">
    <property type="entry name" value="Glyco_trans_1_4"/>
    <property type="match status" value="1"/>
</dbReference>
<sequence length="364" mass="37037">MSSGRPRVALVLASSTGGVGKHVRSLAGHLVASGHRVDVHGPAATEELFAFRSAGAGFSPVEIPARPNPLKDATALATLRRRLRADRPDVVHAHGLRAGLVAAAAGRRPLVVTWHNLLMAGNPVLRGLERVVARSADVTLAASDDLIGRALRLGGRDVRPGPVAAPTLEPPVTSRDEVRAALGVEGPLVLTVGRLHPQKRLDVLVDASVRWGGATVVVAGSGPEEAALRARATAKNAPVRFLGHRTDVADLLAACDVAVVTSDWEARQLFAQEALRAGRPLVATAVGGVPGLVGDGARLVPSGNVDAVAGAVSALLADPGEASALAARGARIAAGWPDEATVAAHAAAVYAELAGADVPSQAPS</sequence>
<dbReference type="InterPro" id="IPR028098">
    <property type="entry name" value="Glyco_trans_4-like_N"/>
</dbReference>
<dbReference type="PANTHER" id="PTHR45947:SF3">
    <property type="entry name" value="SULFOQUINOVOSYL TRANSFERASE SQD2"/>
    <property type="match status" value="1"/>
</dbReference>
<dbReference type="CDD" id="cd03801">
    <property type="entry name" value="GT4_PimA-like"/>
    <property type="match status" value="1"/>
</dbReference>
<dbReference type="GO" id="GO:0016758">
    <property type="term" value="F:hexosyltransferase activity"/>
    <property type="evidence" value="ECO:0007669"/>
    <property type="project" value="TreeGrafter"/>
</dbReference>
<dbReference type="PATRIC" id="fig|927661.3.peg.2471"/>
<name>A0A011AHA4_9ACTN</name>
<comment type="caution">
    <text evidence="4">The sequence shown here is derived from an EMBL/GenBank/DDBJ whole genome shotgun (WGS) entry which is preliminary data.</text>
</comment>
<dbReference type="Proteomes" id="UP000021053">
    <property type="component" value="Unassembled WGS sequence"/>
</dbReference>
<accession>A0A011AHA4</accession>
<protein>
    <submittedName>
        <fullName evidence="4">Glycosyltransferase</fullName>
    </submittedName>
</protein>
<gene>
    <name evidence="4" type="ORF">CryarDRAFT_2510</name>
</gene>
<dbReference type="GO" id="GO:1901137">
    <property type="term" value="P:carbohydrate derivative biosynthetic process"/>
    <property type="evidence" value="ECO:0007669"/>
    <property type="project" value="UniProtKB-ARBA"/>
</dbReference>
<dbReference type="PANTHER" id="PTHR45947">
    <property type="entry name" value="SULFOQUINOVOSYL TRANSFERASE SQD2"/>
    <property type="match status" value="1"/>
</dbReference>
<dbReference type="EMBL" id="JFBT01000001">
    <property type="protein sequence ID" value="EXG81396.1"/>
    <property type="molecule type" value="Genomic_DNA"/>
</dbReference>
<dbReference type="InterPro" id="IPR050194">
    <property type="entry name" value="Glycosyltransferase_grp1"/>
</dbReference>
<dbReference type="Gene3D" id="3.40.50.2000">
    <property type="entry name" value="Glycogen Phosphorylase B"/>
    <property type="match status" value="2"/>
</dbReference>
<feature type="domain" description="Glycosyltransferase subfamily 4-like N-terminal" evidence="3">
    <location>
        <begin position="17"/>
        <end position="159"/>
    </location>
</feature>
<evidence type="ECO:0000313" key="5">
    <source>
        <dbReference type="Proteomes" id="UP000021053"/>
    </source>
</evidence>
<dbReference type="OrthoDB" id="3268555at2"/>
<dbReference type="SUPFAM" id="SSF53756">
    <property type="entry name" value="UDP-Glycosyltransferase/glycogen phosphorylase"/>
    <property type="match status" value="1"/>
</dbReference>
<evidence type="ECO:0000256" key="2">
    <source>
        <dbReference type="ARBA" id="ARBA00022679"/>
    </source>
</evidence>
<keyword evidence="1" id="KW-0328">Glycosyltransferase</keyword>
<dbReference type="AlphaFoldDB" id="A0A011AHA4"/>
<evidence type="ECO:0000256" key="1">
    <source>
        <dbReference type="ARBA" id="ARBA00022676"/>
    </source>
</evidence>
<evidence type="ECO:0000259" key="3">
    <source>
        <dbReference type="Pfam" id="PF13579"/>
    </source>
</evidence>